<organism evidence="3 4">
    <name type="scientific">Klenkia sesuvii</name>
    <dbReference type="NCBI Taxonomy" id="3103137"/>
    <lineage>
        <taxon>Bacteria</taxon>
        <taxon>Bacillati</taxon>
        <taxon>Actinomycetota</taxon>
        <taxon>Actinomycetes</taxon>
        <taxon>Geodermatophilales</taxon>
        <taxon>Geodermatophilaceae</taxon>
        <taxon>Klenkia</taxon>
    </lineage>
</organism>
<dbReference type="EMBL" id="JBAPLU010000004">
    <property type="protein sequence ID" value="MEI4271116.1"/>
    <property type="molecule type" value="Genomic_DNA"/>
</dbReference>
<comment type="caution">
    <text evidence="3">The sequence shown here is derived from an EMBL/GenBank/DDBJ whole genome shotgun (WGS) entry which is preliminary data.</text>
</comment>
<name>A0ABU8DQK1_9ACTN</name>
<sequence>MSLSTHQGTGVPHSDADPFALDVLADPLAMHGELRDAGPVVYLDRYDVHAMARYEQVHASLRDWQRFESSSGVGFPNFRHEKPWWTPSILLEADPPRHDAPYRVLKDVLSPRSLRRLRDRWSADGHQIVDELLTGASGGTVDLDAVPSLAEAFPLRVFPDEVGIPREGRENLLPYGDHQFNALGPPGEIRDRHAARAEELLAWVMAQTAREVLTDDGFGAMVWAAADRGEILPEHAPMLVRALLSAGLDTTISGIAAILYAFATHPDQWRRLREDPALIRVAFDEAVRWESPVQTFFRVATSDVRIEGALVPEGHKILMFLGSANRDPRRWSTPEHPDPDAFDITREPSGHVGFGMGVHQCVGQHVARLEAESLITALLPRVERLELVATPRRHLNNTLRMWESLPIRLHLA</sequence>
<dbReference type="InterPro" id="IPR001128">
    <property type="entry name" value="Cyt_P450"/>
</dbReference>
<dbReference type="Proteomes" id="UP001361570">
    <property type="component" value="Unassembled WGS sequence"/>
</dbReference>
<accession>A0ABU8DQK1</accession>
<dbReference type="RefSeq" id="WP_336403261.1">
    <property type="nucleotide sequence ID" value="NZ_JBAPLU010000004.1"/>
</dbReference>
<dbReference type="InterPro" id="IPR036396">
    <property type="entry name" value="Cyt_P450_sf"/>
</dbReference>
<dbReference type="PANTHER" id="PTHR46696:SF1">
    <property type="entry name" value="CYTOCHROME P450 YJIB-RELATED"/>
    <property type="match status" value="1"/>
</dbReference>
<keyword evidence="2" id="KW-0349">Heme</keyword>
<dbReference type="Gene3D" id="1.10.630.10">
    <property type="entry name" value="Cytochrome P450"/>
    <property type="match status" value="1"/>
</dbReference>
<evidence type="ECO:0000313" key="3">
    <source>
        <dbReference type="EMBL" id="MEI4271116.1"/>
    </source>
</evidence>
<gene>
    <name evidence="3" type="ORF">TEK04_05235</name>
</gene>
<evidence type="ECO:0000256" key="1">
    <source>
        <dbReference type="ARBA" id="ARBA00010617"/>
    </source>
</evidence>
<keyword evidence="4" id="KW-1185">Reference proteome</keyword>
<evidence type="ECO:0000313" key="4">
    <source>
        <dbReference type="Proteomes" id="UP001361570"/>
    </source>
</evidence>
<comment type="similarity">
    <text evidence="1 2">Belongs to the cytochrome P450 family.</text>
</comment>
<keyword evidence="2" id="KW-0479">Metal-binding</keyword>
<keyword evidence="2" id="KW-0408">Iron</keyword>
<dbReference type="PANTHER" id="PTHR46696">
    <property type="entry name" value="P450, PUTATIVE (EUROFUNG)-RELATED"/>
    <property type="match status" value="1"/>
</dbReference>
<proteinExistence type="inferred from homology"/>
<dbReference type="Pfam" id="PF00067">
    <property type="entry name" value="p450"/>
    <property type="match status" value="1"/>
</dbReference>
<protein>
    <submittedName>
        <fullName evidence="3">Cytochrome P450</fullName>
    </submittedName>
</protein>
<keyword evidence="2" id="KW-0503">Monooxygenase</keyword>
<dbReference type="InterPro" id="IPR017972">
    <property type="entry name" value="Cyt_P450_CS"/>
</dbReference>
<dbReference type="InterPro" id="IPR002397">
    <property type="entry name" value="Cyt_P450_B"/>
</dbReference>
<dbReference type="CDD" id="cd11037">
    <property type="entry name" value="CYP199A2-like"/>
    <property type="match status" value="1"/>
</dbReference>
<reference evidence="3 4" key="1">
    <citation type="submission" date="2024-03" db="EMBL/GenBank/DDBJ databases">
        <title>Draft genome sequence of Klenkia sp. LSe6-5.</title>
        <authorList>
            <person name="Duangmal K."/>
            <person name="Chantavorakit T."/>
        </authorList>
    </citation>
    <scope>NUCLEOTIDE SEQUENCE [LARGE SCALE GENOMIC DNA]</scope>
    <source>
        <strain evidence="3 4">LSe6-5</strain>
    </source>
</reference>
<dbReference type="PROSITE" id="PS00086">
    <property type="entry name" value="CYTOCHROME_P450"/>
    <property type="match status" value="1"/>
</dbReference>
<keyword evidence="2" id="KW-0560">Oxidoreductase</keyword>
<dbReference type="PRINTS" id="PR00359">
    <property type="entry name" value="BP450"/>
</dbReference>
<evidence type="ECO:0000256" key="2">
    <source>
        <dbReference type="RuleBase" id="RU000461"/>
    </source>
</evidence>
<dbReference type="SUPFAM" id="SSF48264">
    <property type="entry name" value="Cytochrome P450"/>
    <property type="match status" value="1"/>
</dbReference>